<evidence type="ECO:0000256" key="2">
    <source>
        <dbReference type="ARBA" id="ARBA00022801"/>
    </source>
</evidence>
<name>A0A1H9GU86_9FLAO</name>
<reference evidence="5 6" key="1">
    <citation type="submission" date="2016-10" db="EMBL/GenBank/DDBJ databases">
        <authorList>
            <person name="de Groot N.N."/>
        </authorList>
    </citation>
    <scope>NUCLEOTIDE SEQUENCE [LARGE SCALE GENOMIC DNA]</scope>
    <source>
        <strain evidence="5 6">DSM 21035</strain>
    </source>
</reference>
<gene>
    <name evidence="5" type="ORF">SAMN05421824_1918</name>
</gene>
<dbReference type="Gene3D" id="2.40.100.10">
    <property type="entry name" value="Cyclophilin-like"/>
    <property type="match status" value="1"/>
</dbReference>
<dbReference type="GO" id="GO:0016787">
    <property type="term" value="F:hydrolase activity"/>
    <property type="evidence" value="ECO:0007669"/>
    <property type="project" value="UniProtKB-KW"/>
</dbReference>
<dbReference type="OrthoDB" id="9778567at2"/>
<proteinExistence type="predicted"/>
<evidence type="ECO:0000313" key="5">
    <source>
        <dbReference type="EMBL" id="SEQ53573.1"/>
    </source>
</evidence>
<dbReference type="NCBIfam" id="TIGR00370">
    <property type="entry name" value="5-oxoprolinase subunit PxpB"/>
    <property type="match status" value="1"/>
</dbReference>
<accession>A0A1H9GU86</accession>
<feature type="domain" description="Carboxyltransferase" evidence="4">
    <location>
        <begin position="5"/>
        <end position="206"/>
    </location>
</feature>
<dbReference type="InterPro" id="IPR029000">
    <property type="entry name" value="Cyclophilin-like_dom_sf"/>
</dbReference>
<dbReference type="STRING" id="419940.SAMN05421824_1918"/>
<keyword evidence="3" id="KW-0067">ATP-binding</keyword>
<evidence type="ECO:0000256" key="3">
    <source>
        <dbReference type="ARBA" id="ARBA00022840"/>
    </source>
</evidence>
<dbReference type="AlphaFoldDB" id="A0A1H9GU86"/>
<dbReference type="Gene3D" id="3.30.1360.40">
    <property type="match status" value="1"/>
</dbReference>
<keyword evidence="2" id="KW-0378">Hydrolase</keyword>
<dbReference type="SMART" id="SM00796">
    <property type="entry name" value="AHS1"/>
    <property type="match status" value="1"/>
</dbReference>
<dbReference type="SUPFAM" id="SSF160467">
    <property type="entry name" value="PH0987 N-terminal domain-like"/>
    <property type="match status" value="1"/>
</dbReference>
<dbReference type="PANTHER" id="PTHR34698">
    <property type="entry name" value="5-OXOPROLINASE SUBUNIT B"/>
    <property type="match status" value="1"/>
</dbReference>
<evidence type="ECO:0000256" key="1">
    <source>
        <dbReference type="ARBA" id="ARBA00022741"/>
    </source>
</evidence>
<keyword evidence="1" id="KW-0547">Nucleotide-binding</keyword>
<organism evidence="5 6">
    <name type="scientific">Hyunsoonleella jejuensis</name>
    <dbReference type="NCBI Taxonomy" id="419940"/>
    <lineage>
        <taxon>Bacteria</taxon>
        <taxon>Pseudomonadati</taxon>
        <taxon>Bacteroidota</taxon>
        <taxon>Flavobacteriia</taxon>
        <taxon>Flavobacteriales</taxon>
        <taxon>Flavobacteriaceae</taxon>
    </lineage>
</organism>
<evidence type="ECO:0000313" key="6">
    <source>
        <dbReference type="Proteomes" id="UP000198999"/>
    </source>
</evidence>
<dbReference type="PANTHER" id="PTHR34698:SF2">
    <property type="entry name" value="5-OXOPROLINASE SUBUNIT B"/>
    <property type="match status" value="1"/>
</dbReference>
<dbReference type="RefSeq" id="WP_092578873.1">
    <property type="nucleotide sequence ID" value="NZ_FOFN01000002.1"/>
</dbReference>
<protein>
    <submittedName>
        <fullName evidence="5">Inhibitor of KinA</fullName>
    </submittedName>
</protein>
<dbReference type="SUPFAM" id="SSF50891">
    <property type="entry name" value="Cyclophilin-like"/>
    <property type="match status" value="1"/>
</dbReference>
<dbReference type="EMBL" id="FOFN01000002">
    <property type="protein sequence ID" value="SEQ53573.1"/>
    <property type="molecule type" value="Genomic_DNA"/>
</dbReference>
<dbReference type="Pfam" id="PF02682">
    <property type="entry name" value="CT_C_D"/>
    <property type="match status" value="1"/>
</dbReference>
<keyword evidence="6" id="KW-1185">Reference proteome</keyword>
<dbReference type="Proteomes" id="UP000198999">
    <property type="component" value="Unassembled WGS sequence"/>
</dbReference>
<evidence type="ECO:0000259" key="4">
    <source>
        <dbReference type="SMART" id="SM00796"/>
    </source>
</evidence>
<dbReference type="InterPro" id="IPR003833">
    <property type="entry name" value="CT_C_D"/>
</dbReference>
<dbReference type="InterPro" id="IPR010016">
    <property type="entry name" value="PxpB"/>
</dbReference>
<dbReference type="GO" id="GO:0005524">
    <property type="term" value="F:ATP binding"/>
    <property type="evidence" value="ECO:0007669"/>
    <property type="project" value="UniProtKB-KW"/>
</dbReference>
<sequence>MTFELIYKQFGASSILMEWPQYIDKAILNDILRFKSKIAQSDFSNIMTLNHAYASLLITYDVSNFDVSSEILKLSDLYQSADEVYESKHTLWKIPVCYDQSFGIDLELLSKEKRIDVDDVIKMHSQSVYTIYFIGFLPGFLYLGGLDEQLFTPRRATPRLKIEKGAVAIGGKQTGVYPSESPGGWNIIGNSPVHFFDVSKAEPCFAKAGDSLQFYPVTLKVYQDIQTLVDAGIYQIESEVLDG</sequence>